<feature type="compositionally biased region" description="Polar residues" evidence="1">
    <location>
        <begin position="333"/>
        <end position="352"/>
    </location>
</feature>
<accession>A0A7S0AW55</accession>
<evidence type="ECO:0000256" key="1">
    <source>
        <dbReference type="SAM" id="MobiDB-lite"/>
    </source>
</evidence>
<dbReference type="AlphaFoldDB" id="A0A7S0AW55"/>
<evidence type="ECO:0000313" key="2">
    <source>
        <dbReference type="EMBL" id="CAD8375496.1"/>
    </source>
</evidence>
<feature type="compositionally biased region" description="Pro residues" evidence="1">
    <location>
        <begin position="317"/>
        <end position="329"/>
    </location>
</feature>
<feature type="region of interest" description="Disordered" evidence="1">
    <location>
        <begin position="149"/>
        <end position="169"/>
    </location>
</feature>
<reference evidence="2" key="1">
    <citation type="submission" date="2021-01" db="EMBL/GenBank/DDBJ databases">
        <authorList>
            <person name="Corre E."/>
            <person name="Pelletier E."/>
            <person name="Niang G."/>
            <person name="Scheremetjew M."/>
            <person name="Finn R."/>
            <person name="Kale V."/>
            <person name="Holt S."/>
            <person name="Cochrane G."/>
            <person name="Meng A."/>
            <person name="Brown T."/>
            <person name="Cohen L."/>
        </authorList>
    </citation>
    <scope>NUCLEOTIDE SEQUENCE</scope>
    <source>
        <strain evidence="2">Pbaha01</strain>
    </source>
</reference>
<dbReference type="EMBL" id="HBEG01036595">
    <property type="protein sequence ID" value="CAD8375496.1"/>
    <property type="molecule type" value="Transcribed_RNA"/>
</dbReference>
<sequence>MGVDRFLLPVEEGEAEAKAEVADISQEEAEEADAPKVLRGGRRGLRWAAVLVIAALGCAAALSFRRRAMALGEVGSGNDVAPRLDDAVDLASGVCPDTRPTKHYPLPSKTMRNGLPSGGAKLGSQMSPCDLHELQDYCVSKINEYRAGKPFSDGRTRNHGSKKPLRNPNTPYLQCMNQKALSDLKYAKSGAGCGHHTFHEDCGLGSGAGAENSCCPRRCTSKAECKRTLDGCLQQMWDEGQIVLDTGSTKWNLQTGHYWNMLTDADYVACGFGFLEDGSMLASQQFLSRRSQSELCKYNCATSGSSCGSCIRGTGPSPTPAPTPGPTPLPVTDSSKGYSKTKEGQQCQKPSQPVLDTTACRSAAQALGLPWGGDHWTLSHVPAGCCAWKGKAYFNNHAQGQAHSQVAQICSAAFAKGQKGTRCPASSQVTSKSDCEQAAKLLGMSFKYGGTWSHLQTGCMSQGTQAYFNLHKAGSSHKNIAPICYGAPELDF</sequence>
<proteinExistence type="predicted"/>
<gene>
    <name evidence="2" type="ORF">PBAH0796_LOCUS22362</name>
</gene>
<feature type="region of interest" description="Disordered" evidence="1">
    <location>
        <begin position="315"/>
        <end position="352"/>
    </location>
</feature>
<organism evidence="2">
    <name type="scientific">Pyrodinium bahamense</name>
    <dbReference type="NCBI Taxonomy" id="73915"/>
    <lineage>
        <taxon>Eukaryota</taxon>
        <taxon>Sar</taxon>
        <taxon>Alveolata</taxon>
        <taxon>Dinophyceae</taxon>
        <taxon>Gonyaulacales</taxon>
        <taxon>Pyrocystaceae</taxon>
        <taxon>Pyrodinium</taxon>
    </lineage>
</organism>
<name>A0A7S0AW55_9DINO</name>
<protein>
    <submittedName>
        <fullName evidence="2">Uncharacterized protein</fullName>
    </submittedName>
</protein>